<proteinExistence type="predicted"/>
<dbReference type="RefSeq" id="WP_203819101.1">
    <property type="nucleotide sequence ID" value="NZ_BAAABP010000022.1"/>
</dbReference>
<dbReference type="Proteomes" id="UP000598174">
    <property type="component" value="Unassembled WGS sequence"/>
</dbReference>
<evidence type="ECO:0000313" key="1">
    <source>
        <dbReference type="EMBL" id="GIE12632.1"/>
    </source>
</evidence>
<protein>
    <submittedName>
        <fullName evidence="1">Uncharacterized protein</fullName>
    </submittedName>
</protein>
<reference evidence="1" key="1">
    <citation type="submission" date="2021-01" db="EMBL/GenBank/DDBJ databases">
        <title>Whole genome shotgun sequence of Actinoplanes ferrugineus NBRC 15555.</title>
        <authorList>
            <person name="Komaki H."/>
            <person name="Tamura T."/>
        </authorList>
    </citation>
    <scope>NUCLEOTIDE SEQUENCE</scope>
    <source>
        <strain evidence="1">NBRC 15555</strain>
    </source>
</reference>
<dbReference type="EMBL" id="BOMM01000040">
    <property type="protein sequence ID" value="GIE12632.1"/>
    <property type="molecule type" value="Genomic_DNA"/>
</dbReference>
<comment type="caution">
    <text evidence="1">The sequence shown here is derived from an EMBL/GenBank/DDBJ whole genome shotgun (WGS) entry which is preliminary data.</text>
</comment>
<sequence length="87" mass="9699">MPAGTTLARLVDEFVTTMRQRGMMIDRRTVEEEMSERIAEIAERLDVDTETVLREHARVGWGAEMAAAVIAQVRDESLLGATVKPGR</sequence>
<accession>A0A919MLW6</accession>
<keyword evidence="2" id="KW-1185">Reference proteome</keyword>
<dbReference type="AlphaFoldDB" id="A0A919MLW6"/>
<gene>
    <name evidence="1" type="ORF">Afe05nite_44720</name>
</gene>
<evidence type="ECO:0000313" key="2">
    <source>
        <dbReference type="Proteomes" id="UP000598174"/>
    </source>
</evidence>
<organism evidence="1 2">
    <name type="scientific">Paractinoplanes ferrugineus</name>
    <dbReference type="NCBI Taxonomy" id="113564"/>
    <lineage>
        <taxon>Bacteria</taxon>
        <taxon>Bacillati</taxon>
        <taxon>Actinomycetota</taxon>
        <taxon>Actinomycetes</taxon>
        <taxon>Micromonosporales</taxon>
        <taxon>Micromonosporaceae</taxon>
        <taxon>Paractinoplanes</taxon>
    </lineage>
</organism>
<name>A0A919MLW6_9ACTN</name>